<evidence type="ECO:0000256" key="1">
    <source>
        <dbReference type="SAM" id="MobiDB-lite"/>
    </source>
</evidence>
<dbReference type="EMBL" id="PKGY01000003">
    <property type="protein sequence ID" value="PKZ21515.1"/>
    <property type="molecule type" value="Genomic_DNA"/>
</dbReference>
<accession>A0A109RDC1</accession>
<feature type="transmembrane region" description="Helical" evidence="2">
    <location>
        <begin position="99"/>
        <end position="118"/>
    </location>
</feature>
<proteinExistence type="predicted"/>
<dbReference type="Proteomes" id="UP000234239">
    <property type="component" value="Unassembled WGS sequence"/>
</dbReference>
<keyword evidence="2" id="KW-0472">Membrane</keyword>
<dbReference type="KEGG" id="asan:AWM72_02805"/>
<reference evidence="5" key="2">
    <citation type="submission" date="2016-01" db="EMBL/GenBank/DDBJ databases">
        <title>Six Aerococcus type strain genome sequencing and assembly using PacBio and Illumina Hiseq.</title>
        <authorList>
            <person name="Carkaci D."/>
            <person name="Dargis R."/>
            <person name="Nielsen X.C."/>
            <person name="Skovgaard O."/>
            <person name="Fuursted K."/>
            <person name="Christensen J.J."/>
        </authorList>
    </citation>
    <scope>NUCLEOTIDE SEQUENCE [LARGE SCALE GENOMIC DNA]</scope>
    <source>
        <strain evidence="5">CCUG43001</strain>
    </source>
</reference>
<reference evidence="4 6" key="3">
    <citation type="submission" date="2017-12" db="EMBL/GenBank/DDBJ databases">
        <title>Phylogenetic diversity of female urinary microbiome.</title>
        <authorList>
            <person name="Thomas-White K."/>
            <person name="Wolfe A.J."/>
        </authorList>
    </citation>
    <scope>NUCLEOTIDE SEQUENCE [LARGE SCALE GENOMIC DNA]</scope>
    <source>
        <strain evidence="4 6">UMB0139</strain>
    </source>
</reference>
<reference evidence="3 5" key="1">
    <citation type="journal article" date="2016" name="Genome Announc.">
        <title>Complete Genome Sequences of Aerococcus christensenii CCUG 28831T, Aerococcus sanguinicola CCUG 43001T, Aerococcus urinae CCUG 36881T, Aerococcus urinaeequi CCUG 28094T, Aerococcus urinaehominis CCUG 42038 BT, and Aerococcus viridans CCUG 4311T.</title>
        <authorList>
            <person name="Carkaci D."/>
            <person name="Dargis R."/>
            <person name="Nielsen X.C."/>
            <person name="Skovgaard O."/>
            <person name="Fuursted K."/>
            <person name="Christensen J.J."/>
        </authorList>
    </citation>
    <scope>NUCLEOTIDE SEQUENCE [LARGE SCALE GENOMIC DNA]</scope>
    <source>
        <strain evidence="3 5">CCUG43001</strain>
    </source>
</reference>
<evidence type="ECO:0000256" key="2">
    <source>
        <dbReference type="SAM" id="Phobius"/>
    </source>
</evidence>
<organism evidence="3 5">
    <name type="scientific">Aerococcus sanguinicola</name>
    <dbReference type="NCBI Taxonomy" id="119206"/>
    <lineage>
        <taxon>Bacteria</taxon>
        <taxon>Bacillati</taxon>
        <taxon>Bacillota</taxon>
        <taxon>Bacilli</taxon>
        <taxon>Lactobacillales</taxon>
        <taxon>Aerococcaceae</taxon>
        <taxon>Aerococcus</taxon>
    </lineage>
</organism>
<evidence type="ECO:0000313" key="3">
    <source>
        <dbReference type="EMBL" id="AMB93756.1"/>
    </source>
</evidence>
<evidence type="ECO:0000313" key="4">
    <source>
        <dbReference type="EMBL" id="PKZ21515.1"/>
    </source>
</evidence>
<dbReference type="Proteomes" id="UP000069912">
    <property type="component" value="Chromosome"/>
</dbReference>
<dbReference type="AlphaFoldDB" id="A0A109RDC1"/>
<keyword evidence="5" id="KW-1185">Reference proteome</keyword>
<sequence length="238" mass="27697">METADIKDQAKAIMQADWPRYVMITIAYMLLTTFLSSAPAIFWPFGLIFSFFLYLLVQASSIVYRQIFLNDWRDEEIKLGQTLLNPLIQNFWRYGMTKLLQYMYIFFWSCLLVLPGIYKALSYSMVTFVLTDQADLAYNDAIRESERLMQGHKWAYLCLNLRFLGWDVANLLCAGLLTVYVLPYRSLAQSQFYLTLVEVKGRTGQADRAQFAKAADPDSGPSFRSRANRVHEEDWDDF</sequence>
<evidence type="ECO:0000313" key="5">
    <source>
        <dbReference type="Proteomes" id="UP000069912"/>
    </source>
</evidence>
<dbReference type="GeneID" id="92902997"/>
<feature type="transmembrane region" description="Helical" evidence="2">
    <location>
        <begin position="47"/>
        <end position="64"/>
    </location>
</feature>
<dbReference type="InterPro" id="IPR010380">
    <property type="entry name" value="DUF975"/>
</dbReference>
<protein>
    <submittedName>
        <fullName evidence="4">DUF975 domain-containing protein</fullName>
    </submittedName>
</protein>
<evidence type="ECO:0000313" key="6">
    <source>
        <dbReference type="Proteomes" id="UP000234239"/>
    </source>
</evidence>
<keyword evidence="2" id="KW-0812">Transmembrane</keyword>
<dbReference type="EMBL" id="CP014160">
    <property type="protein sequence ID" value="AMB93756.1"/>
    <property type="molecule type" value="Genomic_DNA"/>
</dbReference>
<feature type="transmembrane region" description="Helical" evidence="2">
    <location>
        <begin position="21"/>
        <end position="41"/>
    </location>
</feature>
<feature type="transmembrane region" description="Helical" evidence="2">
    <location>
        <begin position="163"/>
        <end position="182"/>
    </location>
</feature>
<dbReference type="PANTHER" id="PTHR40076:SF1">
    <property type="entry name" value="MEMBRANE PROTEIN"/>
    <property type="match status" value="1"/>
</dbReference>
<dbReference type="OrthoDB" id="9784844at2"/>
<feature type="region of interest" description="Disordered" evidence="1">
    <location>
        <begin position="210"/>
        <end position="238"/>
    </location>
</feature>
<dbReference type="RefSeq" id="WP_067972828.1">
    <property type="nucleotide sequence ID" value="NZ_CAJHKM010000004.1"/>
</dbReference>
<dbReference type="Pfam" id="PF06161">
    <property type="entry name" value="DUF975"/>
    <property type="match status" value="1"/>
</dbReference>
<gene>
    <name evidence="3" type="ORF">AWM72_02805</name>
    <name evidence="4" type="ORF">CYJ28_06290</name>
</gene>
<keyword evidence="2" id="KW-1133">Transmembrane helix</keyword>
<name>A0A109RDC1_9LACT</name>
<dbReference type="PANTHER" id="PTHR40076">
    <property type="entry name" value="MEMBRANE PROTEIN-RELATED"/>
    <property type="match status" value="1"/>
</dbReference>